<accession>A0AAD7E7F3</accession>
<proteinExistence type="predicted"/>
<evidence type="ECO:0000313" key="2">
    <source>
        <dbReference type="EMBL" id="KAJ7301841.1"/>
    </source>
</evidence>
<name>A0AAD7E7F3_9AGAR</name>
<keyword evidence="3" id="KW-1185">Reference proteome</keyword>
<evidence type="ECO:0000256" key="1">
    <source>
        <dbReference type="SAM" id="Coils"/>
    </source>
</evidence>
<gene>
    <name evidence="2" type="ORF">DFH08DRAFT_794879</name>
</gene>
<feature type="coiled-coil region" evidence="1">
    <location>
        <begin position="10"/>
        <end position="37"/>
    </location>
</feature>
<evidence type="ECO:0000313" key="3">
    <source>
        <dbReference type="Proteomes" id="UP001218218"/>
    </source>
</evidence>
<dbReference type="AlphaFoldDB" id="A0AAD7E7F3"/>
<dbReference type="EMBL" id="JARIHO010000125">
    <property type="protein sequence ID" value="KAJ7301841.1"/>
    <property type="molecule type" value="Genomic_DNA"/>
</dbReference>
<comment type="caution">
    <text evidence="2">The sequence shown here is derived from an EMBL/GenBank/DDBJ whole genome shotgun (WGS) entry which is preliminary data.</text>
</comment>
<protein>
    <recommendedName>
        <fullName evidence="4">F-box domain-containing protein</fullName>
    </recommendedName>
</protein>
<organism evidence="2 3">
    <name type="scientific">Mycena albidolilacea</name>
    <dbReference type="NCBI Taxonomy" id="1033008"/>
    <lineage>
        <taxon>Eukaryota</taxon>
        <taxon>Fungi</taxon>
        <taxon>Dikarya</taxon>
        <taxon>Basidiomycota</taxon>
        <taxon>Agaricomycotina</taxon>
        <taxon>Agaricomycetes</taxon>
        <taxon>Agaricomycetidae</taxon>
        <taxon>Agaricales</taxon>
        <taxon>Marasmiineae</taxon>
        <taxon>Mycenaceae</taxon>
        <taxon>Mycena</taxon>
    </lineage>
</organism>
<sequence length="352" mass="39830">MSAYELRAHIAKLDTEIDLQRELLKKLERDRSLTQRRLNSILDPLALLPLEISSEIFLQTLAPFPEPGILHAPMLLLNICNAWTNIALATPALWDAIHIVFPCARDLEKILPIWLERAQHRPLSVSLRGTFTHDVVDIIWAQGQRLKHLEISEPLAQYAEGEVTELWEGTGPGPLLSLETLIMRGMDVDYVISPRHTVDLLRSAPNLTECLFHNSEIVPDVDTTEILVLPKLRRLMFGEVGTRPSSGQDLLSHLWLPALETLGSDESSDNLFSFLSRSSPPLVELVLGTGWDFGPSAQYLGILRHLRRLGVWYPRCHSVEQFFVVLAESPFLLLRLDTLVMHMTFLIPSGRR</sequence>
<keyword evidence="1" id="KW-0175">Coiled coil</keyword>
<evidence type="ECO:0008006" key="4">
    <source>
        <dbReference type="Google" id="ProtNLM"/>
    </source>
</evidence>
<reference evidence="2" key="1">
    <citation type="submission" date="2023-03" db="EMBL/GenBank/DDBJ databases">
        <title>Massive genome expansion in bonnet fungi (Mycena s.s.) driven by repeated elements and novel gene families across ecological guilds.</title>
        <authorList>
            <consortium name="Lawrence Berkeley National Laboratory"/>
            <person name="Harder C.B."/>
            <person name="Miyauchi S."/>
            <person name="Viragh M."/>
            <person name="Kuo A."/>
            <person name="Thoen E."/>
            <person name="Andreopoulos B."/>
            <person name="Lu D."/>
            <person name="Skrede I."/>
            <person name="Drula E."/>
            <person name="Henrissat B."/>
            <person name="Morin E."/>
            <person name="Kohler A."/>
            <person name="Barry K."/>
            <person name="LaButti K."/>
            <person name="Morin E."/>
            <person name="Salamov A."/>
            <person name="Lipzen A."/>
            <person name="Mereny Z."/>
            <person name="Hegedus B."/>
            <person name="Baldrian P."/>
            <person name="Stursova M."/>
            <person name="Weitz H."/>
            <person name="Taylor A."/>
            <person name="Grigoriev I.V."/>
            <person name="Nagy L.G."/>
            <person name="Martin F."/>
            <person name="Kauserud H."/>
        </authorList>
    </citation>
    <scope>NUCLEOTIDE SEQUENCE</scope>
    <source>
        <strain evidence="2">CBHHK002</strain>
    </source>
</reference>
<dbReference type="Proteomes" id="UP001218218">
    <property type="component" value="Unassembled WGS sequence"/>
</dbReference>